<dbReference type="GO" id="GO:0000976">
    <property type="term" value="F:transcription cis-regulatory region binding"/>
    <property type="evidence" value="ECO:0007669"/>
    <property type="project" value="TreeGrafter"/>
</dbReference>
<reference evidence="4" key="1">
    <citation type="submission" date="2020-09" db="EMBL/GenBank/DDBJ databases">
        <title>A novel bacterium of genus Paenibacillus, isolated from South China Sea.</title>
        <authorList>
            <person name="Huang H."/>
            <person name="Mo K."/>
            <person name="Hu Y."/>
        </authorList>
    </citation>
    <scope>NUCLEOTIDE SEQUENCE</scope>
    <source>
        <strain evidence="4">IB182493</strain>
    </source>
</reference>
<dbReference type="InterPro" id="IPR009057">
    <property type="entry name" value="Homeodomain-like_sf"/>
</dbReference>
<dbReference type="PROSITE" id="PS50977">
    <property type="entry name" value="HTH_TETR_2"/>
    <property type="match status" value="1"/>
</dbReference>
<keyword evidence="5" id="KW-1185">Reference proteome</keyword>
<feature type="DNA-binding region" description="H-T-H motif" evidence="2">
    <location>
        <begin position="31"/>
        <end position="50"/>
    </location>
</feature>
<dbReference type="GO" id="GO:0003700">
    <property type="term" value="F:DNA-binding transcription factor activity"/>
    <property type="evidence" value="ECO:0007669"/>
    <property type="project" value="TreeGrafter"/>
</dbReference>
<gene>
    <name evidence="4" type="ORF">IDH41_03430</name>
</gene>
<evidence type="ECO:0000256" key="2">
    <source>
        <dbReference type="PROSITE-ProRule" id="PRU00335"/>
    </source>
</evidence>
<evidence type="ECO:0000259" key="3">
    <source>
        <dbReference type="PROSITE" id="PS50977"/>
    </source>
</evidence>
<dbReference type="Gene3D" id="1.10.357.10">
    <property type="entry name" value="Tetracycline Repressor, domain 2"/>
    <property type="match status" value="1"/>
</dbReference>
<dbReference type="InterPro" id="IPR001647">
    <property type="entry name" value="HTH_TetR"/>
</dbReference>
<dbReference type="AlphaFoldDB" id="A0A927H3R3"/>
<dbReference type="InterPro" id="IPR036271">
    <property type="entry name" value="Tet_transcr_reg_TetR-rel_C_sf"/>
</dbReference>
<feature type="domain" description="HTH tetR-type" evidence="3">
    <location>
        <begin position="8"/>
        <end position="68"/>
    </location>
</feature>
<dbReference type="PANTHER" id="PTHR30055">
    <property type="entry name" value="HTH-TYPE TRANSCRIPTIONAL REGULATOR RUTR"/>
    <property type="match status" value="1"/>
</dbReference>
<keyword evidence="1 2" id="KW-0238">DNA-binding</keyword>
<sequence length="197" mass="22449">MKQEERREQTTRLLLDSTRALITEKGCQAVTMKDIMERSGLSKGAIFHYVKAKDDIFAWILQERLEETNANFMNEVKRGRTTFDDPMRRIAEHFPSLQDPSEVTNKVLIYLLGKEEQPAVAEALRKFYERSVQLSRQWIATGQEHGVIKESVDPDAAADLFVLLSLGLRVRSTIPDASGPFDAKAYTDFVVRTLQAE</sequence>
<protein>
    <submittedName>
        <fullName evidence="4">TetR/AcrR family transcriptional regulator</fullName>
    </submittedName>
</protein>
<dbReference type="Pfam" id="PF00440">
    <property type="entry name" value="TetR_N"/>
    <property type="match status" value="1"/>
</dbReference>
<evidence type="ECO:0000256" key="1">
    <source>
        <dbReference type="ARBA" id="ARBA00023125"/>
    </source>
</evidence>
<organism evidence="4 5">
    <name type="scientific">Paenibacillus arenilitoris</name>
    <dbReference type="NCBI Taxonomy" id="2772299"/>
    <lineage>
        <taxon>Bacteria</taxon>
        <taxon>Bacillati</taxon>
        <taxon>Bacillota</taxon>
        <taxon>Bacilli</taxon>
        <taxon>Bacillales</taxon>
        <taxon>Paenibacillaceae</taxon>
        <taxon>Paenibacillus</taxon>
    </lineage>
</organism>
<name>A0A927H3R3_9BACL</name>
<dbReference type="SUPFAM" id="SSF46689">
    <property type="entry name" value="Homeodomain-like"/>
    <property type="match status" value="1"/>
</dbReference>
<evidence type="ECO:0000313" key="5">
    <source>
        <dbReference type="Proteomes" id="UP000632125"/>
    </source>
</evidence>
<dbReference type="PANTHER" id="PTHR30055:SF226">
    <property type="entry name" value="HTH-TYPE TRANSCRIPTIONAL REGULATOR PKSA"/>
    <property type="match status" value="1"/>
</dbReference>
<dbReference type="InterPro" id="IPR050109">
    <property type="entry name" value="HTH-type_TetR-like_transc_reg"/>
</dbReference>
<dbReference type="SUPFAM" id="SSF48498">
    <property type="entry name" value="Tetracyclin repressor-like, C-terminal domain"/>
    <property type="match status" value="1"/>
</dbReference>
<proteinExistence type="predicted"/>
<dbReference type="Proteomes" id="UP000632125">
    <property type="component" value="Unassembled WGS sequence"/>
</dbReference>
<dbReference type="EMBL" id="JACXIY010000003">
    <property type="protein sequence ID" value="MBD2867616.1"/>
    <property type="molecule type" value="Genomic_DNA"/>
</dbReference>
<evidence type="ECO:0000313" key="4">
    <source>
        <dbReference type="EMBL" id="MBD2867616.1"/>
    </source>
</evidence>
<accession>A0A927H3R3</accession>
<comment type="caution">
    <text evidence="4">The sequence shown here is derived from an EMBL/GenBank/DDBJ whole genome shotgun (WGS) entry which is preliminary data.</text>
</comment>
<dbReference type="RefSeq" id="WP_190858315.1">
    <property type="nucleotide sequence ID" value="NZ_JACXIY010000003.1"/>
</dbReference>
<dbReference type="PRINTS" id="PR00455">
    <property type="entry name" value="HTHTETR"/>
</dbReference>